<evidence type="ECO:0000259" key="4">
    <source>
        <dbReference type="Pfam" id="PF07992"/>
    </source>
</evidence>
<evidence type="ECO:0000256" key="3">
    <source>
        <dbReference type="ARBA" id="ARBA00022827"/>
    </source>
</evidence>
<dbReference type="EMBL" id="UINC01007634">
    <property type="protein sequence ID" value="SVA34357.1"/>
    <property type="molecule type" value="Genomic_DNA"/>
</dbReference>
<gene>
    <name evidence="5" type="ORF">METZ01_LOCUS87211</name>
</gene>
<keyword evidence="3" id="KW-0274">FAD</keyword>
<evidence type="ECO:0000313" key="5">
    <source>
        <dbReference type="EMBL" id="SVA34357.1"/>
    </source>
</evidence>
<reference evidence="5" key="1">
    <citation type="submission" date="2018-05" db="EMBL/GenBank/DDBJ databases">
        <authorList>
            <person name="Lanie J.A."/>
            <person name="Ng W.-L."/>
            <person name="Kazmierczak K.M."/>
            <person name="Andrzejewski T.M."/>
            <person name="Davidsen T.M."/>
            <person name="Wayne K.J."/>
            <person name="Tettelin H."/>
            <person name="Glass J.I."/>
            <person name="Rusch D."/>
            <person name="Podicherti R."/>
            <person name="Tsui H.-C.T."/>
            <person name="Winkler M.E."/>
        </authorList>
    </citation>
    <scope>NUCLEOTIDE SEQUENCE</scope>
</reference>
<protein>
    <recommendedName>
        <fullName evidence="4">FAD/NAD(P)-binding domain-containing protein</fullName>
    </recommendedName>
</protein>
<dbReference type="InterPro" id="IPR050260">
    <property type="entry name" value="FAD-bd_OxRdtase"/>
</dbReference>
<dbReference type="PRINTS" id="PR00411">
    <property type="entry name" value="PNDRDTASEI"/>
</dbReference>
<dbReference type="PRINTS" id="PR00368">
    <property type="entry name" value="FADPNR"/>
</dbReference>
<keyword evidence="2" id="KW-0285">Flavoprotein</keyword>
<feature type="non-terminal residue" evidence="5">
    <location>
        <position position="1"/>
    </location>
</feature>
<feature type="domain" description="FAD/NAD(P)-binding" evidence="4">
    <location>
        <begin position="2"/>
        <end position="291"/>
    </location>
</feature>
<dbReference type="GO" id="GO:0016491">
    <property type="term" value="F:oxidoreductase activity"/>
    <property type="evidence" value="ECO:0007669"/>
    <property type="project" value="InterPro"/>
</dbReference>
<dbReference type="PANTHER" id="PTHR43429">
    <property type="entry name" value="PYRIDINE NUCLEOTIDE-DISULFIDE OXIDOREDUCTASE DOMAIN-CONTAINING"/>
    <property type="match status" value="1"/>
</dbReference>
<name>A0A381V3Y2_9ZZZZ</name>
<organism evidence="5">
    <name type="scientific">marine metagenome</name>
    <dbReference type="NCBI Taxonomy" id="408172"/>
    <lineage>
        <taxon>unclassified sequences</taxon>
        <taxon>metagenomes</taxon>
        <taxon>ecological metagenomes</taxon>
    </lineage>
</organism>
<evidence type="ECO:0000256" key="1">
    <source>
        <dbReference type="ARBA" id="ARBA00001974"/>
    </source>
</evidence>
<sequence length="418" mass="44854">VNYVIIGAGPAAVAAAEKLRVLDSDGHITMIGAQAQQPYSRMAIPYFLTGKVEESGTYIRRSADHYQNQRIDVIHGEVTAIDTAGHKVIVGDGSTVNYDKLLIATGAEPIIPPVSGMDDSRVQQCWHLEDAERIIELAKPGARAVQVGAGFIGCIILESWVLRDVDLTVVEMGPRMVPRMLGEKAGGLLKTWCENKGVTVHTGTTVESIESSENELNVVLDNGNAYPADVVIVSTGVKPNVEFLQDIDINIEQGIEVDEFMQTSVADIYAAGDCAQGLDFSTGETAVHAVQPTATEHGRVAATNMATNNSLPYKGSLNMNILDTLGLVTSSFGVWEGVDGGDSAEIYNPDNYQFINLQFKDDVLVGANTVGYHEHLGVLRGLIESRVPLGVWKERLKDNPVGLMDAYIGVTQEATGSG</sequence>
<accession>A0A381V3Y2</accession>
<proteinExistence type="predicted"/>
<evidence type="ECO:0000256" key="2">
    <source>
        <dbReference type="ARBA" id="ARBA00022630"/>
    </source>
</evidence>
<dbReference type="SUPFAM" id="SSF51905">
    <property type="entry name" value="FAD/NAD(P)-binding domain"/>
    <property type="match status" value="2"/>
</dbReference>
<dbReference type="Gene3D" id="3.50.50.60">
    <property type="entry name" value="FAD/NAD(P)-binding domain"/>
    <property type="match status" value="2"/>
</dbReference>
<dbReference type="InterPro" id="IPR036188">
    <property type="entry name" value="FAD/NAD-bd_sf"/>
</dbReference>
<dbReference type="Pfam" id="PF07992">
    <property type="entry name" value="Pyr_redox_2"/>
    <property type="match status" value="1"/>
</dbReference>
<dbReference type="InterPro" id="IPR023753">
    <property type="entry name" value="FAD/NAD-binding_dom"/>
</dbReference>
<dbReference type="AlphaFoldDB" id="A0A381V3Y2"/>
<comment type="cofactor">
    <cofactor evidence="1">
        <name>FAD</name>
        <dbReference type="ChEBI" id="CHEBI:57692"/>
    </cofactor>
</comment>
<dbReference type="PANTHER" id="PTHR43429:SF3">
    <property type="entry name" value="NITRITE REDUCTASE [NAD(P)H]"/>
    <property type="match status" value="1"/>
</dbReference>